<evidence type="ECO:0000256" key="1">
    <source>
        <dbReference type="SAM" id="SignalP"/>
    </source>
</evidence>
<keyword evidence="3" id="KW-1185">Reference proteome</keyword>
<dbReference type="AlphaFoldDB" id="A0A6A6TNH4"/>
<dbReference type="OrthoDB" id="2099887at2759"/>
<evidence type="ECO:0000313" key="3">
    <source>
        <dbReference type="Proteomes" id="UP000799324"/>
    </source>
</evidence>
<keyword evidence="1" id="KW-0732">Signal</keyword>
<dbReference type="EMBL" id="MU004296">
    <property type="protein sequence ID" value="KAF2661026.1"/>
    <property type="molecule type" value="Genomic_DNA"/>
</dbReference>
<dbReference type="PANTHER" id="PTHR38787:SF3">
    <property type="entry name" value="REGULATORY P DOMAIN-CONTAINING PROTEIN"/>
    <property type="match status" value="1"/>
</dbReference>
<accession>A0A6A6TNH4</accession>
<dbReference type="NCBIfam" id="TIGR04312">
    <property type="entry name" value="choice_anch_B"/>
    <property type="match status" value="1"/>
</dbReference>
<dbReference type="GO" id="GO:0005576">
    <property type="term" value="C:extracellular region"/>
    <property type="evidence" value="ECO:0007669"/>
    <property type="project" value="TreeGrafter"/>
</dbReference>
<feature type="signal peptide" evidence="1">
    <location>
        <begin position="1"/>
        <end position="16"/>
    </location>
</feature>
<protein>
    <recommendedName>
        <fullName evidence="4">Regulatory P domain-containing protein</fullName>
    </recommendedName>
</protein>
<sequence>MYVRSTLLSLAALAGAREVAKDDFKAATLYDSGIKHANNIALKMETFNRQRAAGAYDSAQYPEIKNFTACLNGTATSGANSFRCSNIDLYHFLPHSSLGSVKGFGSSSWGWTSKDAREFVAVGQSDGTAFAEVTKEGKLSYLGRLPQYSVPSEWREIRGHNDLMIIGSEARDHGIQIFDMNKLLTLDPASPVTFSNQKDLAGWYGGLPVGRTHNVVTNPAGHYIYSVGAQPRNDTCKSGIIFIDITDVSKPTNAGCASADGYVHDAQCLFYKGPDTQYTGREICYGYNEDTLTIYDVTDKKKPEILSITSYEGASYTHQGWVLDPNDQHYLLLDDEYDEYDKAGPAAPGNPITYIWDISNLKAPKQTGLYKSGAKGIDHNQYVANGFTYQSNYGTGFRVLDVRSIPSDPTGAGVKEIAWFDVYPEDDHEEGGGLVDFNGSWSSYALFKSGHILINTMERGAFIVKLKEGVQK</sequence>
<feature type="chain" id="PRO_5025683547" description="Regulatory P domain-containing protein" evidence="1">
    <location>
        <begin position="17"/>
        <end position="472"/>
    </location>
</feature>
<dbReference type="Proteomes" id="UP000799324">
    <property type="component" value="Unassembled WGS sequence"/>
</dbReference>
<dbReference type="PANTHER" id="PTHR38787">
    <property type="entry name" value="REGULATORY P DOMAIN-CONTAINING PROTEIN"/>
    <property type="match status" value="1"/>
</dbReference>
<evidence type="ECO:0000313" key="2">
    <source>
        <dbReference type="EMBL" id="KAF2661026.1"/>
    </source>
</evidence>
<gene>
    <name evidence="2" type="ORF">K491DRAFT_588010</name>
</gene>
<name>A0A6A6TNH4_9PLEO</name>
<dbReference type="InterPro" id="IPR027589">
    <property type="entry name" value="Choice_anch_B"/>
</dbReference>
<proteinExistence type="predicted"/>
<reference evidence="2" key="1">
    <citation type="journal article" date="2020" name="Stud. Mycol.">
        <title>101 Dothideomycetes genomes: a test case for predicting lifestyles and emergence of pathogens.</title>
        <authorList>
            <person name="Haridas S."/>
            <person name="Albert R."/>
            <person name="Binder M."/>
            <person name="Bloem J."/>
            <person name="Labutti K."/>
            <person name="Salamov A."/>
            <person name="Andreopoulos B."/>
            <person name="Baker S."/>
            <person name="Barry K."/>
            <person name="Bills G."/>
            <person name="Bluhm B."/>
            <person name="Cannon C."/>
            <person name="Castanera R."/>
            <person name="Culley D."/>
            <person name="Daum C."/>
            <person name="Ezra D."/>
            <person name="Gonzalez J."/>
            <person name="Henrissat B."/>
            <person name="Kuo A."/>
            <person name="Liang C."/>
            <person name="Lipzen A."/>
            <person name="Lutzoni F."/>
            <person name="Magnuson J."/>
            <person name="Mondo S."/>
            <person name="Nolan M."/>
            <person name="Ohm R."/>
            <person name="Pangilinan J."/>
            <person name="Park H.-J."/>
            <person name="Ramirez L."/>
            <person name="Alfaro M."/>
            <person name="Sun H."/>
            <person name="Tritt A."/>
            <person name="Yoshinaga Y."/>
            <person name="Zwiers L.-H."/>
            <person name="Turgeon B."/>
            <person name="Goodwin S."/>
            <person name="Spatafora J."/>
            <person name="Crous P."/>
            <person name="Grigoriev I."/>
        </authorList>
    </citation>
    <scope>NUCLEOTIDE SEQUENCE</scope>
    <source>
        <strain evidence="2">CBS 122681</strain>
    </source>
</reference>
<evidence type="ECO:0008006" key="4">
    <source>
        <dbReference type="Google" id="ProtNLM"/>
    </source>
</evidence>
<organism evidence="2 3">
    <name type="scientific">Lophiostoma macrostomum CBS 122681</name>
    <dbReference type="NCBI Taxonomy" id="1314788"/>
    <lineage>
        <taxon>Eukaryota</taxon>
        <taxon>Fungi</taxon>
        <taxon>Dikarya</taxon>
        <taxon>Ascomycota</taxon>
        <taxon>Pezizomycotina</taxon>
        <taxon>Dothideomycetes</taxon>
        <taxon>Pleosporomycetidae</taxon>
        <taxon>Pleosporales</taxon>
        <taxon>Lophiostomataceae</taxon>
        <taxon>Lophiostoma</taxon>
    </lineage>
</organism>